<organism evidence="1 2">
    <name type="scientific">Pseudomonas emilianonis</name>
    <dbReference type="NCBI Taxonomy" id="2915812"/>
    <lineage>
        <taxon>Bacteria</taxon>
        <taxon>Pseudomonadati</taxon>
        <taxon>Pseudomonadota</taxon>
        <taxon>Gammaproteobacteria</taxon>
        <taxon>Pseudomonadales</taxon>
        <taxon>Pseudomonadaceae</taxon>
        <taxon>Pseudomonas</taxon>
    </lineage>
</organism>
<gene>
    <name evidence="1" type="ORF">L9Z73_24970</name>
</gene>
<evidence type="ECO:0000313" key="1">
    <source>
        <dbReference type="EMBL" id="MCK1787473.1"/>
    </source>
</evidence>
<proteinExistence type="predicted"/>
<reference evidence="1 2" key="1">
    <citation type="submission" date="2022-02" db="EMBL/GenBank/DDBJ databases">
        <title>Comparative genomics of the first Antarctic Pseudomonas spp. capable of biotransforming 2,4,6-Trinitrotoluene.</title>
        <authorList>
            <person name="Cabrera M.A."/>
            <person name="Marquez S.L."/>
            <person name="Perez-Donoso J.M."/>
        </authorList>
    </citation>
    <scope>NUCLEOTIDE SEQUENCE [LARGE SCALE GENOMIC DNA]</scope>
    <source>
        <strain evidence="1 2">TNT11</strain>
    </source>
</reference>
<protein>
    <submittedName>
        <fullName evidence="1">N-acetylglutaminylglutamine synthetase</fullName>
    </submittedName>
</protein>
<dbReference type="Gene3D" id="3.30.470.20">
    <property type="entry name" value="ATP-grasp fold, B domain"/>
    <property type="match status" value="1"/>
</dbReference>
<evidence type="ECO:0000313" key="2">
    <source>
        <dbReference type="Proteomes" id="UP001317085"/>
    </source>
</evidence>
<sequence>DGFAAVRAARALDIPMVGLDLMVPAADQPDYVFIEANERAGLANHEPQPTAERFVDLLFPHSQPSA</sequence>
<name>A0ABT0EP20_9PSED</name>
<feature type="non-terminal residue" evidence="1">
    <location>
        <position position="1"/>
    </location>
</feature>
<dbReference type="SUPFAM" id="SSF56059">
    <property type="entry name" value="Glutathione synthetase ATP-binding domain-like"/>
    <property type="match status" value="1"/>
</dbReference>
<dbReference type="EMBL" id="JAKNRV010000356">
    <property type="protein sequence ID" value="MCK1787473.1"/>
    <property type="molecule type" value="Genomic_DNA"/>
</dbReference>
<accession>A0ABT0EP20</accession>
<keyword evidence="2" id="KW-1185">Reference proteome</keyword>
<comment type="caution">
    <text evidence="1">The sequence shown here is derived from an EMBL/GenBank/DDBJ whole genome shotgun (WGS) entry which is preliminary data.</text>
</comment>
<dbReference type="Proteomes" id="UP001317085">
    <property type="component" value="Unassembled WGS sequence"/>
</dbReference>